<evidence type="ECO:0000313" key="9">
    <source>
        <dbReference type="EMBL" id="KIO45176.1"/>
    </source>
</evidence>
<dbReference type="InterPro" id="IPR003370">
    <property type="entry name" value="Chromate_transpt"/>
</dbReference>
<evidence type="ECO:0000256" key="7">
    <source>
        <dbReference type="SAM" id="Phobius"/>
    </source>
</evidence>
<protein>
    <submittedName>
        <fullName evidence="8">Chromate transporter</fullName>
    </submittedName>
</protein>
<reference evidence="8 11" key="1">
    <citation type="submission" date="2014-07" db="EMBL/GenBank/DDBJ databases">
        <title>Porphyromonadaceae bacterium OUH 308042 = ATCC BAA-2681 = DSM 28342 draft genome.</title>
        <authorList>
            <person name="Sydenham T.V."/>
            <person name="Hasman H."/>
            <person name="Justensen U.S."/>
        </authorList>
    </citation>
    <scope>NUCLEOTIDE SEQUENCE [LARGE SCALE GENOMIC DNA]</scope>
    <source>
        <strain evidence="8 11">OUH 308042</strain>
    </source>
</reference>
<evidence type="ECO:0000256" key="4">
    <source>
        <dbReference type="ARBA" id="ARBA00022692"/>
    </source>
</evidence>
<dbReference type="Proteomes" id="UP000031937">
    <property type="component" value="Unassembled WGS sequence"/>
</dbReference>
<dbReference type="PANTHER" id="PTHR43663">
    <property type="entry name" value="CHROMATE TRANSPORT PROTEIN-RELATED"/>
    <property type="match status" value="1"/>
</dbReference>
<feature type="transmembrane region" description="Helical" evidence="7">
    <location>
        <begin position="7"/>
        <end position="29"/>
    </location>
</feature>
<keyword evidence="3" id="KW-1003">Cell membrane</keyword>
<comment type="caution">
    <text evidence="8">The sequence shown here is derived from an EMBL/GenBank/DDBJ whole genome shotgun (WGS) entry which is preliminary data.</text>
</comment>
<dbReference type="Proteomes" id="UP000031980">
    <property type="component" value="Unassembled WGS sequence"/>
</dbReference>
<keyword evidence="11" id="KW-1185">Reference proteome</keyword>
<evidence type="ECO:0000313" key="8">
    <source>
        <dbReference type="EMBL" id="KIO44570.1"/>
    </source>
</evidence>
<evidence type="ECO:0000256" key="2">
    <source>
        <dbReference type="ARBA" id="ARBA00005262"/>
    </source>
</evidence>
<reference evidence="9 10" key="2">
    <citation type="submission" date="2014-07" db="EMBL/GenBank/DDBJ databases">
        <title>Porphyromonadaceae bacterium OUH 334697 = ATCC BAA-2682 = DSM 28341 draft genome.</title>
        <authorList>
            <person name="Sydenham T.V."/>
            <person name="Hasman H."/>
            <person name="Justesen U.S."/>
        </authorList>
    </citation>
    <scope>NUCLEOTIDE SEQUENCE [LARGE SCALE GENOMIC DNA]</scope>
    <source>
        <strain evidence="9 10">OUH 334697</strain>
    </source>
</reference>
<evidence type="ECO:0000313" key="11">
    <source>
        <dbReference type="Proteomes" id="UP000031980"/>
    </source>
</evidence>
<dbReference type="AlphaFoldDB" id="A0A0C3R4V5"/>
<gene>
    <name evidence="8" type="ORF">BA92_10325</name>
    <name evidence="9" type="ORF">IE90_07020</name>
</gene>
<dbReference type="EMBL" id="JPIU01000039">
    <property type="protein sequence ID" value="KIO44570.1"/>
    <property type="molecule type" value="Genomic_DNA"/>
</dbReference>
<keyword evidence="4 7" id="KW-0812">Transmembrane</keyword>
<feature type="transmembrane region" description="Helical" evidence="7">
    <location>
        <begin position="118"/>
        <end position="135"/>
    </location>
</feature>
<evidence type="ECO:0000256" key="6">
    <source>
        <dbReference type="ARBA" id="ARBA00023136"/>
    </source>
</evidence>
<feature type="transmembrane region" description="Helical" evidence="7">
    <location>
        <begin position="78"/>
        <end position="106"/>
    </location>
</feature>
<evidence type="ECO:0000256" key="1">
    <source>
        <dbReference type="ARBA" id="ARBA00004651"/>
    </source>
</evidence>
<organism evidence="8 11">
    <name type="scientific">Sanguibacteroides justesenii</name>
    <dbReference type="NCBI Taxonomy" id="1547597"/>
    <lineage>
        <taxon>Bacteria</taxon>
        <taxon>Pseudomonadati</taxon>
        <taxon>Bacteroidota</taxon>
        <taxon>Bacteroidia</taxon>
        <taxon>Bacteroidales</taxon>
        <taxon>Porphyromonadaceae</taxon>
        <taxon>Sanguibacteroides</taxon>
    </lineage>
</organism>
<keyword evidence="5 7" id="KW-1133">Transmembrane helix</keyword>
<proteinExistence type="inferred from homology"/>
<dbReference type="GO" id="GO:0005886">
    <property type="term" value="C:plasma membrane"/>
    <property type="evidence" value="ECO:0007669"/>
    <property type="project" value="UniProtKB-SubCell"/>
</dbReference>
<evidence type="ECO:0000256" key="3">
    <source>
        <dbReference type="ARBA" id="ARBA00022475"/>
    </source>
</evidence>
<dbReference type="OrthoDB" id="9788907at2"/>
<name>A0A0C3R4V5_9PORP</name>
<evidence type="ECO:0000256" key="5">
    <source>
        <dbReference type="ARBA" id="ARBA00022989"/>
    </source>
</evidence>
<dbReference type="InterPro" id="IPR052518">
    <property type="entry name" value="CHR_Transporter"/>
</dbReference>
<comment type="subcellular location">
    <subcellularLocation>
        <location evidence="1">Cell membrane</location>
        <topology evidence="1">Multi-pass membrane protein</topology>
    </subcellularLocation>
</comment>
<evidence type="ECO:0000313" key="10">
    <source>
        <dbReference type="Proteomes" id="UP000031937"/>
    </source>
</evidence>
<comment type="similarity">
    <text evidence="2">Belongs to the chromate ion transporter (CHR) (TC 2.A.51) family.</text>
</comment>
<sequence>MEEFDLYLSLFITFFKIGLFGFGGGYAMLSLIQHDVVEVHQWISVSDFTDIVAISQTTPGPIAFNTATYIGYTATNSIWGSIICTIAVSLPSLIIMITISKFFFAFRENRYVDMAMNGLKVTVTGLIGAAALLLINKNNFIDYKSWLIFIGAFLLTFKFKMDPILMIVIAGIVGYILY</sequence>
<dbReference type="RefSeq" id="WP_041503137.1">
    <property type="nucleotide sequence ID" value="NZ_JPIT01000018.1"/>
</dbReference>
<accession>A0A0C3R4V5</accession>
<dbReference type="EMBL" id="JPIT01000018">
    <property type="protein sequence ID" value="KIO45176.1"/>
    <property type="molecule type" value="Genomic_DNA"/>
</dbReference>
<feature type="transmembrane region" description="Helical" evidence="7">
    <location>
        <begin position="147"/>
        <end position="177"/>
    </location>
</feature>
<dbReference type="PANTHER" id="PTHR43663:SF1">
    <property type="entry name" value="CHROMATE TRANSPORTER"/>
    <property type="match status" value="1"/>
</dbReference>
<keyword evidence="6 7" id="KW-0472">Membrane</keyword>
<dbReference type="GO" id="GO:0015109">
    <property type="term" value="F:chromate transmembrane transporter activity"/>
    <property type="evidence" value="ECO:0007669"/>
    <property type="project" value="InterPro"/>
</dbReference>
<dbReference type="Pfam" id="PF02417">
    <property type="entry name" value="Chromate_transp"/>
    <property type="match status" value="1"/>
</dbReference>